<keyword evidence="7" id="KW-1185">Reference proteome</keyword>
<keyword evidence="1" id="KW-0805">Transcription regulation</keyword>
<dbReference type="Pfam" id="PF01037">
    <property type="entry name" value="AsnC_trans_reg"/>
    <property type="match status" value="1"/>
</dbReference>
<evidence type="ECO:0000256" key="2">
    <source>
        <dbReference type="ARBA" id="ARBA00023125"/>
    </source>
</evidence>
<dbReference type="Pfam" id="PF13404">
    <property type="entry name" value="HTH_AsnC-type"/>
    <property type="match status" value="1"/>
</dbReference>
<feature type="compositionally biased region" description="Polar residues" evidence="4">
    <location>
        <begin position="1"/>
        <end position="16"/>
    </location>
</feature>
<dbReference type="InterPro" id="IPR000485">
    <property type="entry name" value="AsnC-type_HTH_dom"/>
</dbReference>
<dbReference type="PROSITE" id="PS50956">
    <property type="entry name" value="HTH_ASNC_2"/>
    <property type="match status" value="1"/>
</dbReference>
<dbReference type="InterPro" id="IPR019887">
    <property type="entry name" value="Tscrpt_reg_AsnC/Lrp_C"/>
</dbReference>
<dbReference type="PATRIC" id="fig|1631356.3.peg.4072"/>
<dbReference type="Proteomes" id="UP000037397">
    <property type="component" value="Unassembled WGS sequence"/>
</dbReference>
<dbReference type="EMBL" id="LAIR01000002">
    <property type="protein sequence ID" value="KNX38935.1"/>
    <property type="molecule type" value="Genomic_DNA"/>
</dbReference>
<sequence>MPAPSRTPSQNPQPTGTAVPARPVDDLDRAIVTLLIADGRLSNAELARRVGCPESTCAGRVRALRESGVIAGVHADVDHAALGRPLEAMVALRFAGHTRASMSSFRKRIAAVPGVIAAYHVAGADDFLVHVTAPSSDGLRDLVLEHLTSVEGVSHAQTSLVFERIPGTLPAG</sequence>
<dbReference type="SUPFAM" id="SSF54909">
    <property type="entry name" value="Dimeric alpha+beta barrel"/>
    <property type="match status" value="1"/>
</dbReference>
<dbReference type="PANTHER" id="PTHR30154:SF34">
    <property type="entry name" value="TRANSCRIPTIONAL REGULATOR AZLB"/>
    <property type="match status" value="1"/>
</dbReference>
<dbReference type="STRING" id="1631356.VV01_20260"/>
<organism evidence="6 7">
    <name type="scientific">Luteipulveratus halotolerans</name>
    <dbReference type="NCBI Taxonomy" id="1631356"/>
    <lineage>
        <taxon>Bacteria</taxon>
        <taxon>Bacillati</taxon>
        <taxon>Actinomycetota</taxon>
        <taxon>Actinomycetes</taxon>
        <taxon>Micrococcales</taxon>
        <taxon>Dermacoccaceae</taxon>
        <taxon>Luteipulveratus</taxon>
    </lineage>
</organism>
<dbReference type="OrthoDB" id="4411089at2"/>
<dbReference type="InterPro" id="IPR036388">
    <property type="entry name" value="WH-like_DNA-bd_sf"/>
</dbReference>
<keyword evidence="2" id="KW-0238">DNA-binding</keyword>
<dbReference type="InterPro" id="IPR011008">
    <property type="entry name" value="Dimeric_a/b-barrel"/>
</dbReference>
<dbReference type="GO" id="GO:0043565">
    <property type="term" value="F:sequence-specific DNA binding"/>
    <property type="evidence" value="ECO:0007669"/>
    <property type="project" value="InterPro"/>
</dbReference>
<dbReference type="GO" id="GO:0005829">
    <property type="term" value="C:cytosol"/>
    <property type="evidence" value="ECO:0007669"/>
    <property type="project" value="TreeGrafter"/>
</dbReference>
<evidence type="ECO:0000313" key="7">
    <source>
        <dbReference type="Proteomes" id="UP000037397"/>
    </source>
</evidence>
<dbReference type="Gene3D" id="1.10.10.10">
    <property type="entry name" value="Winged helix-like DNA-binding domain superfamily/Winged helix DNA-binding domain"/>
    <property type="match status" value="1"/>
</dbReference>
<dbReference type="PRINTS" id="PR00033">
    <property type="entry name" value="HTHASNC"/>
</dbReference>
<proteinExistence type="predicted"/>
<dbReference type="GO" id="GO:0043200">
    <property type="term" value="P:response to amino acid"/>
    <property type="evidence" value="ECO:0007669"/>
    <property type="project" value="TreeGrafter"/>
</dbReference>
<dbReference type="RefSeq" id="WP_050671470.1">
    <property type="nucleotide sequence ID" value="NZ_LAIR01000002.1"/>
</dbReference>
<dbReference type="CDD" id="cd00090">
    <property type="entry name" value="HTH_ARSR"/>
    <property type="match status" value="1"/>
</dbReference>
<dbReference type="SUPFAM" id="SSF46785">
    <property type="entry name" value="Winged helix' DNA-binding domain"/>
    <property type="match status" value="1"/>
</dbReference>
<dbReference type="PANTHER" id="PTHR30154">
    <property type="entry name" value="LEUCINE-RESPONSIVE REGULATORY PROTEIN"/>
    <property type="match status" value="1"/>
</dbReference>
<comment type="caution">
    <text evidence="6">The sequence shown here is derived from an EMBL/GenBank/DDBJ whole genome shotgun (WGS) entry which is preliminary data.</text>
</comment>
<feature type="domain" description="HTH asnC-type" evidence="5">
    <location>
        <begin position="24"/>
        <end position="85"/>
    </location>
</feature>
<evidence type="ECO:0000256" key="3">
    <source>
        <dbReference type="ARBA" id="ARBA00023163"/>
    </source>
</evidence>
<dbReference type="AlphaFoldDB" id="A0A0L6CMS2"/>
<reference evidence="7" key="1">
    <citation type="submission" date="2015-03" db="EMBL/GenBank/DDBJ databases">
        <title>Luteipulveratus halotolerans sp. nov., a novel actinobacterium (Dermacoccaceae) from Sarawak, Malaysia.</title>
        <authorList>
            <person name="Juboi H."/>
            <person name="Basik A."/>
            <person name="Shamsul S.S."/>
            <person name="Arnold P."/>
            <person name="Schmitt E.K."/>
            <person name="Sanglier J.-J."/>
            <person name="Yeo T."/>
        </authorList>
    </citation>
    <scope>NUCLEOTIDE SEQUENCE [LARGE SCALE GENOMIC DNA]</scope>
    <source>
        <strain evidence="7">C296001</strain>
    </source>
</reference>
<accession>A0A0L6CMS2</accession>
<dbReference type="SMART" id="SM00344">
    <property type="entry name" value="HTH_ASNC"/>
    <property type="match status" value="1"/>
</dbReference>
<feature type="region of interest" description="Disordered" evidence="4">
    <location>
        <begin position="1"/>
        <end position="22"/>
    </location>
</feature>
<evidence type="ECO:0000256" key="1">
    <source>
        <dbReference type="ARBA" id="ARBA00023015"/>
    </source>
</evidence>
<evidence type="ECO:0000313" key="6">
    <source>
        <dbReference type="EMBL" id="KNX38935.1"/>
    </source>
</evidence>
<gene>
    <name evidence="6" type="ORF">VV01_20260</name>
</gene>
<dbReference type="InterPro" id="IPR019888">
    <property type="entry name" value="Tscrpt_reg_AsnC-like"/>
</dbReference>
<keyword evidence="3" id="KW-0804">Transcription</keyword>
<dbReference type="InterPro" id="IPR011991">
    <property type="entry name" value="ArsR-like_HTH"/>
</dbReference>
<name>A0A0L6CMS2_9MICO</name>
<protein>
    <submittedName>
        <fullName evidence="6">AsnC family transcriptional regulator</fullName>
    </submittedName>
</protein>
<evidence type="ECO:0000256" key="4">
    <source>
        <dbReference type="SAM" id="MobiDB-lite"/>
    </source>
</evidence>
<evidence type="ECO:0000259" key="5">
    <source>
        <dbReference type="PROSITE" id="PS50956"/>
    </source>
</evidence>
<dbReference type="InterPro" id="IPR036390">
    <property type="entry name" value="WH_DNA-bd_sf"/>
</dbReference>
<dbReference type="Gene3D" id="3.30.70.920">
    <property type="match status" value="1"/>
</dbReference>